<dbReference type="EMBL" id="FQVW01000049">
    <property type="protein sequence ID" value="SHG66819.1"/>
    <property type="molecule type" value="Genomic_DNA"/>
</dbReference>
<dbReference type="AlphaFoldDB" id="A0A1M5LQD1"/>
<gene>
    <name evidence="1" type="ORF">SAMN05216225_10498</name>
</gene>
<dbReference type="RefSeq" id="WP_072891677.1">
    <property type="nucleotide sequence ID" value="NZ_FQVW01000049.1"/>
</dbReference>
<dbReference type="InterPro" id="IPR015058">
    <property type="entry name" value="DUF1878"/>
</dbReference>
<reference evidence="1 2" key="1">
    <citation type="submission" date="2016-11" db="EMBL/GenBank/DDBJ databases">
        <authorList>
            <person name="Jaros S."/>
            <person name="Januszkiewicz K."/>
            <person name="Wedrychowicz H."/>
        </authorList>
    </citation>
    <scope>NUCLEOTIDE SEQUENCE [LARGE SCALE GENOMIC DNA]</scope>
    <source>
        <strain evidence="1 2">IBRC-M 10683</strain>
    </source>
</reference>
<dbReference type="InterPro" id="IPR035945">
    <property type="entry name" value="YhaI-like_sf"/>
</dbReference>
<evidence type="ECO:0008006" key="3">
    <source>
        <dbReference type="Google" id="ProtNLM"/>
    </source>
</evidence>
<dbReference type="Proteomes" id="UP000183988">
    <property type="component" value="Unassembled WGS sequence"/>
</dbReference>
<dbReference type="Gene3D" id="1.10.3750.10">
    <property type="entry name" value="YhaI-like"/>
    <property type="match status" value="1"/>
</dbReference>
<evidence type="ECO:0000313" key="2">
    <source>
        <dbReference type="Proteomes" id="UP000183988"/>
    </source>
</evidence>
<accession>A0A1M5LQD1</accession>
<dbReference type="OrthoDB" id="2353223at2"/>
<name>A0A1M5LQD1_9BACI</name>
<keyword evidence="2" id="KW-1185">Reference proteome</keyword>
<dbReference type="Pfam" id="PF08963">
    <property type="entry name" value="DUF1878"/>
    <property type="match status" value="1"/>
</dbReference>
<organism evidence="1 2">
    <name type="scientific">Ornithinibacillus halophilus</name>
    <dbReference type="NCBI Taxonomy" id="930117"/>
    <lineage>
        <taxon>Bacteria</taxon>
        <taxon>Bacillati</taxon>
        <taxon>Bacillota</taxon>
        <taxon>Bacilli</taxon>
        <taxon>Bacillales</taxon>
        <taxon>Bacillaceae</taxon>
        <taxon>Ornithinibacillus</taxon>
    </lineage>
</organism>
<protein>
    <recommendedName>
        <fullName evidence="3">DUF1878 domain-containing protein</fullName>
    </recommendedName>
</protein>
<dbReference type="STRING" id="930117.SAMN05216225_10498"/>
<sequence>MEKLNENDNTTSFHLQLLSKTLDLEKYPFIQLVIIHNITNAEYKDILNLLHSLEEKYEQQKEEGLLDFTSLLVQFAGMLNEKLDPTETIFALYTEGYFPTLMEVFIEVLQKEGK</sequence>
<proteinExistence type="predicted"/>
<evidence type="ECO:0000313" key="1">
    <source>
        <dbReference type="EMBL" id="SHG66819.1"/>
    </source>
</evidence>
<dbReference type="SUPFAM" id="SSF109915">
    <property type="entry name" value="Hypothetical protein YhaI"/>
    <property type="match status" value="1"/>
</dbReference>